<feature type="compositionally biased region" description="Basic and acidic residues" evidence="1">
    <location>
        <begin position="513"/>
        <end position="526"/>
    </location>
</feature>
<feature type="region of interest" description="Disordered" evidence="1">
    <location>
        <begin position="1"/>
        <end position="22"/>
    </location>
</feature>
<feature type="region of interest" description="Disordered" evidence="1">
    <location>
        <begin position="284"/>
        <end position="306"/>
    </location>
</feature>
<feature type="compositionally biased region" description="Basic and acidic residues" evidence="1">
    <location>
        <begin position="111"/>
        <end position="121"/>
    </location>
</feature>
<feature type="compositionally biased region" description="Polar residues" evidence="1">
    <location>
        <begin position="589"/>
        <end position="600"/>
    </location>
</feature>
<feature type="compositionally biased region" description="Acidic residues" evidence="1">
    <location>
        <begin position="341"/>
        <end position="352"/>
    </location>
</feature>
<name>A0A317XPB6_9BASI</name>
<dbReference type="EMBL" id="KZ819194">
    <property type="protein sequence ID" value="PWY99707.1"/>
    <property type="molecule type" value="Genomic_DNA"/>
</dbReference>
<sequence>MSGDRGLLSPPASGRVFKSDQPRLGINDAKLFNAQDVFGAITATDASKPFHPRDSIFAAANKYEHHPQSTHSHSHQHGAFSPIKKLQHGSSSSSSAADDGTRPPTPPMSTDVRHDPQDRSRHTSSSTASVSDGEVEAEISSASAQQHAKSTAPARLARPAATQRLSLLEQGFASDDEHNPFLDRRPSSSSSKAGAVQAPAAASSYPHGHHVHAYASDEFDSDQDGEGSTADEMEHGDESLEAAQDPTPRPSHVHHLSTFDPSYRPARPFSERISVENQSLVSTVPIRDTPKNPFLAGGPADNGFEGPLAHVARRRAREIPGKERGKITYVFRGQRVTYADPEYDSDDSDDYLDQPRGPRPPRMQPRLLFPPTQKSSDHSAQAGRSQPGGARLGPSPAMTTMESAGSGAPRGGLFAAQIAASKRKREHELEDAAEEEDEEEVEADLSMRQTRAALPAADFGETSASNASRRLQEATSMDTSKRAERNALLARLDQTNWSDDDEEDESGDEMDEVLEHERLHSGEKRGGLANGASGRPAKRARNSYREETLRGQSEEEDQEQVEAAFWMHDSRQQQQQHHHRQPYHQNPYSHQHQPSRQQYSGAGVATARFNLVDRMRGRYETDSDWARHY</sequence>
<feature type="compositionally biased region" description="Acidic residues" evidence="1">
    <location>
        <begin position="429"/>
        <end position="443"/>
    </location>
</feature>
<protein>
    <submittedName>
        <fullName evidence="2">Uncharacterized protein</fullName>
    </submittedName>
</protein>
<feature type="compositionally biased region" description="Acidic residues" evidence="1">
    <location>
        <begin position="498"/>
        <end position="512"/>
    </location>
</feature>
<gene>
    <name evidence="2" type="ORF">BCV70DRAFT_206705</name>
</gene>
<accession>A0A317XPB6</accession>
<dbReference type="InParanoid" id="A0A317XPB6"/>
<feature type="compositionally biased region" description="Low complexity" evidence="1">
    <location>
        <begin position="151"/>
        <end position="165"/>
    </location>
</feature>
<evidence type="ECO:0000313" key="2">
    <source>
        <dbReference type="EMBL" id="PWY99707.1"/>
    </source>
</evidence>
<feature type="region of interest" description="Disordered" evidence="1">
    <location>
        <begin position="329"/>
        <end position="604"/>
    </location>
</feature>
<feature type="compositionally biased region" description="Polar residues" evidence="1">
    <location>
        <begin position="462"/>
        <end position="478"/>
    </location>
</feature>
<feature type="region of interest" description="Disordered" evidence="1">
    <location>
        <begin position="44"/>
        <end position="271"/>
    </location>
</feature>
<keyword evidence="3" id="KW-1185">Reference proteome</keyword>
<feature type="compositionally biased region" description="Polar residues" evidence="1">
    <location>
        <begin position="372"/>
        <end position="384"/>
    </location>
</feature>
<evidence type="ECO:0000256" key="1">
    <source>
        <dbReference type="SAM" id="MobiDB-lite"/>
    </source>
</evidence>
<proteinExistence type="predicted"/>
<dbReference type="Proteomes" id="UP000246740">
    <property type="component" value="Unassembled WGS sequence"/>
</dbReference>
<dbReference type="AlphaFoldDB" id="A0A317XPB6"/>
<feature type="compositionally biased region" description="Basic and acidic residues" evidence="1">
    <location>
        <begin position="175"/>
        <end position="186"/>
    </location>
</feature>
<dbReference type="OrthoDB" id="3364608at2759"/>
<reference evidence="2 3" key="1">
    <citation type="journal article" date="2018" name="Mol. Biol. Evol.">
        <title>Broad Genomic Sampling Reveals a Smut Pathogenic Ancestry of the Fungal Clade Ustilaginomycotina.</title>
        <authorList>
            <person name="Kijpornyongpan T."/>
            <person name="Mondo S.J."/>
            <person name="Barry K."/>
            <person name="Sandor L."/>
            <person name="Lee J."/>
            <person name="Lipzen A."/>
            <person name="Pangilinan J."/>
            <person name="LaButti K."/>
            <person name="Hainaut M."/>
            <person name="Henrissat B."/>
            <person name="Grigoriev I.V."/>
            <person name="Spatafora J.W."/>
            <person name="Aime M.C."/>
        </authorList>
    </citation>
    <scope>NUCLEOTIDE SEQUENCE [LARGE SCALE GENOMIC DNA]</scope>
    <source>
        <strain evidence="2 3">MCA 3645</strain>
    </source>
</reference>
<organism evidence="2 3">
    <name type="scientific">Testicularia cyperi</name>
    <dbReference type="NCBI Taxonomy" id="1882483"/>
    <lineage>
        <taxon>Eukaryota</taxon>
        <taxon>Fungi</taxon>
        <taxon>Dikarya</taxon>
        <taxon>Basidiomycota</taxon>
        <taxon>Ustilaginomycotina</taxon>
        <taxon>Ustilaginomycetes</taxon>
        <taxon>Ustilaginales</taxon>
        <taxon>Anthracoideaceae</taxon>
        <taxon>Testicularia</taxon>
    </lineage>
</organism>
<evidence type="ECO:0000313" key="3">
    <source>
        <dbReference type="Proteomes" id="UP000246740"/>
    </source>
</evidence>
<feature type="compositionally biased region" description="Acidic residues" evidence="1">
    <location>
        <begin position="217"/>
        <end position="231"/>
    </location>
</feature>
<feature type="compositionally biased region" description="Low complexity" evidence="1">
    <location>
        <begin position="190"/>
        <end position="204"/>
    </location>
</feature>
<feature type="compositionally biased region" description="Basic and acidic residues" evidence="1">
    <location>
        <begin position="543"/>
        <end position="553"/>
    </location>
</feature>
<feature type="compositionally biased region" description="Polar residues" evidence="1">
    <location>
        <begin position="140"/>
        <end position="149"/>
    </location>
</feature>